<name>A0A8H6KMK7_9PEZI</name>
<keyword evidence="4" id="KW-1185">Reference proteome</keyword>
<accession>A0A8H6KMK7</accession>
<sequence>MFSIFTNYTESRSQPTTSQTDANRPSIASQSQDGSTSRQIPAASTVSTPRPPEPLPPPDGPVYESLPPNSIRLLKLRPGHVTSPVECELITVSISEAATYDALSYVWGLGNSPEPISCNGQQMPVRNNLILALRHLRPLPSWVAHDTWPESHALHSSHNAWKGIARNRNELSPDDKFQHNLIWIDSLCINQSDTAEREQQVKLMDRIFSRAETVKVWLGPADTAQVAASGPLNTEPAPTVRGGALSSVGGGVLNGVGGLLARERPVYHLLQYGNMPLILSFISQALRNLEGGENRLAGLRPPWDLVHRNKAYGLLRPSADEWLVLRKFLSNSWFDRVWIVQEIVLARRAVVIVGDWQLEWTALGRAAAWFEDHGYAMPTNFKPSRTDRKDFLPVTKAAAVWRMHEAVEKRWPLLGMLRELRSRNATDARDKLYATYSMAQETEIAGHGLPYMLEPTYAKASGDEDPCLGVYRDLARFLVIEHGDLSVLSHVEQARVVRNGKWPSWVPDWRHGKLSTELSRHNLHASHYNANAGENMVIGDVLDQNFLSVQGLRAAVVEIYSEKLNTYGLRHVTYQDECQFVRSAWNLYVTSLRGTAPTRGSVDMFISTLTAGLTEDERPLHEDSSFLPDAKAWLTENAPNVPLFQGSGTRWLEKKRKGWRDPSRFQEAFTRACSDRAFFTATCGLMGIGPNNMRAGDVVVVLFGGKVPYVLRPLGDGKYSFVGECYIESLMDGVVVRKQRESGSSAGFFCLV</sequence>
<feature type="compositionally biased region" description="Pro residues" evidence="1">
    <location>
        <begin position="49"/>
        <end position="60"/>
    </location>
</feature>
<dbReference type="PANTHER" id="PTHR24148">
    <property type="entry name" value="ANKYRIN REPEAT DOMAIN-CONTAINING PROTEIN 39 HOMOLOG-RELATED"/>
    <property type="match status" value="1"/>
</dbReference>
<feature type="compositionally biased region" description="Polar residues" evidence="1">
    <location>
        <begin position="1"/>
        <end position="48"/>
    </location>
</feature>
<dbReference type="Pfam" id="PF26639">
    <property type="entry name" value="Het-6_barrel"/>
    <property type="match status" value="1"/>
</dbReference>
<feature type="domain" description="Heterokaryon incompatibility" evidence="2">
    <location>
        <begin position="178"/>
        <end position="342"/>
    </location>
</feature>
<dbReference type="InterPro" id="IPR010730">
    <property type="entry name" value="HET"/>
</dbReference>
<dbReference type="Pfam" id="PF06985">
    <property type="entry name" value="HET"/>
    <property type="match status" value="1"/>
</dbReference>
<gene>
    <name evidence="3" type="ORF">CPLU01_05539</name>
</gene>
<dbReference type="Proteomes" id="UP000654918">
    <property type="component" value="Unassembled WGS sequence"/>
</dbReference>
<feature type="region of interest" description="Disordered" evidence="1">
    <location>
        <begin position="1"/>
        <end position="66"/>
    </location>
</feature>
<evidence type="ECO:0000256" key="1">
    <source>
        <dbReference type="SAM" id="MobiDB-lite"/>
    </source>
</evidence>
<dbReference type="InterPro" id="IPR052895">
    <property type="entry name" value="HetReg/Transcr_Mod"/>
</dbReference>
<organism evidence="3 4">
    <name type="scientific">Colletotrichum plurivorum</name>
    <dbReference type="NCBI Taxonomy" id="2175906"/>
    <lineage>
        <taxon>Eukaryota</taxon>
        <taxon>Fungi</taxon>
        <taxon>Dikarya</taxon>
        <taxon>Ascomycota</taxon>
        <taxon>Pezizomycotina</taxon>
        <taxon>Sordariomycetes</taxon>
        <taxon>Hypocreomycetidae</taxon>
        <taxon>Glomerellales</taxon>
        <taxon>Glomerellaceae</taxon>
        <taxon>Colletotrichum</taxon>
        <taxon>Colletotrichum orchidearum species complex</taxon>
    </lineage>
</organism>
<dbReference type="EMBL" id="WIGO01000058">
    <property type="protein sequence ID" value="KAF6833501.1"/>
    <property type="molecule type" value="Genomic_DNA"/>
</dbReference>
<proteinExistence type="predicted"/>
<evidence type="ECO:0000313" key="3">
    <source>
        <dbReference type="EMBL" id="KAF6833501.1"/>
    </source>
</evidence>
<comment type="caution">
    <text evidence="3">The sequence shown here is derived from an EMBL/GenBank/DDBJ whole genome shotgun (WGS) entry which is preliminary data.</text>
</comment>
<dbReference type="PANTHER" id="PTHR24148:SF80">
    <property type="entry name" value="HETEROKARYON INCOMPATIBILITY DOMAIN-CONTAINING PROTEIN"/>
    <property type="match status" value="1"/>
</dbReference>
<reference evidence="3" key="1">
    <citation type="journal article" date="2020" name="Phytopathology">
        <title>Genome Sequence Resources of Colletotrichum truncatum, C. plurivorum, C. musicola, and C. sojae: Four Species Pathogenic to Soybean (Glycine max).</title>
        <authorList>
            <person name="Rogerio F."/>
            <person name="Boufleur T.R."/>
            <person name="Ciampi-Guillardi M."/>
            <person name="Sukno S.A."/>
            <person name="Thon M.R."/>
            <person name="Massola Junior N.S."/>
            <person name="Baroncelli R."/>
        </authorList>
    </citation>
    <scope>NUCLEOTIDE SEQUENCE</scope>
    <source>
        <strain evidence="3">LFN00145</strain>
    </source>
</reference>
<evidence type="ECO:0000259" key="2">
    <source>
        <dbReference type="Pfam" id="PF06985"/>
    </source>
</evidence>
<protein>
    <submittedName>
        <fullName evidence="3">Heterokaryon incompatibility protein</fullName>
    </submittedName>
</protein>
<dbReference type="AlphaFoldDB" id="A0A8H6KMK7"/>
<evidence type="ECO:0000313" key="4">
    <source>
        <dbReference type="Proteomes" id="UP000654918"/>
    </source>
</evidence>